<accession>A0A1U7NCV1</accession>
<dbReference type="EMBL" id="MPJW01000268">
    <property type="protein sequence ID" value="OLU36554.1"/>
    <property type="molecule type" value="Genomic_DNA"/>
</dbReference>
<evidence type="ECO:0000313" key="2">
    <source>
        <dbReference type="Proteomes" id="UP000186341"/>
    </source>
</evidence>
<reference evidence="1 2" key="1">
    <citation type="submission" date="2016-11" db="EMBL/GenBank/DDBJ databases">
        <title>Description of two novel members of the family Erysipelotrichaceae: Ileibacterium lipovorans gen. nov., sp. nov. and Dubosiella newyorkensis, gen. nov., sp. nov.</title>
        <authorList>
            <person name="Cox L.M."/>
            <person name="Sohn J."/>
            <person name="Tyrrell K.L."/>
            <person name="Citron D.M."/>
            <person name="Lawson P.A."/>
            <person name="Patel N.B."/>
            <person name="Iizumi T."/>
            <person name="Perez-Perez G.I."/>
            <person name="Goldstein E.J."/>
            <person name="Blaser M.J."/>
        </authorList>
    </citation>
    <scope>NUCLEOTIDE SEQUENCE [LARGE SCALE GENOMIC DNA]</scope>
    <source>
        <strain evidence="1 2">NYU-BL-A3</strain>
    </source>
</reference>
<gene>
    <name evidence="1" type="ORF">BO222_12225</name>
</gene>
<dbReference type="AlphaFoldDB" id="A0A1U7NCV1"/>
<comment type="caution">
    <text evidence="1">The sequence shown here is derived from an EMBL/GenBank/DDBJ whole genome shotgun (WGS) entry which is preliminary data.</text>
</comment>
<evidence type="ECO:0000313" key="1">
    <source>
        <dbReference type="EMBL" id="OLU36554.1"/>
    </source>
</evidence>
<dbReference type="GeneID" id="82203891"/>
<keyword evidence="2" id="KW-1185">Reference proteome</keyword>
<organism evidence="1 2">
    <name type="scientific">Ileibacterium valens</name>
    <dbReference type="NCBI Taxonomy" id="1862668"/>
    <lineage>
        <taxon>Bacteria</taxon>
        <taxon>Bacillati</taxon>
        <taxon>Bacillota</taxon>
        <taxon>Erysipelotrichia</taxon>
        <taxon>Erysipelotrichales</taxon>
        <taxon>Erysipelotrichaceae</taxon>
        <taxon>Ileibacterium</taxon>
    </lineage>
</organism>
<proteinExistence type="predicted"/>
<dbReference type="Proteomes" id="UP000186341">
    <property type="component" value="Unassembled WGS sequence"/>
</dbReference>
<sequence length="70" mass="8219">MNQSIAPEKEKIESSQNPLFIEIQLSCFDQRITALVVRLFCSFWLDDLLFSLSDFQIFFQSSRILNINTE</sequence>
<name>A0A1U7NCV1_9FIRM</name>
<protein>
    <submittedName>
        <fullName evidence="1">Uncharacterized protein</fullName>
    </submittedName>
</protein>
<dbReference type="RefSeq" id="WP_075821038.1">
    <property type="nucleotide sequence ID" value="NZ_CAPNHH010000059.1"/>
</dbReference>